<keyword evidence="5" id="KW-1185">Reference proteome</keyword>
<evidence type="ECO:0000313" key="5">
    <source>
        <dbReference type="Proteomes" id="UP000256645"/>
    </source>
</evidence>
<dbReference type="Gene3D" id="3.30.559.30">
    <property type="entry name" value="Nonribosomal peptide synthetase, condensation domain"/>
    <property type="match status" value="1"/>
</dbReference>
<comment type="similarity">
    <text evidence="1">Belongs to the trichothecene O-acetyltransferase family.</text>
</comment>
<reference evidence="4 5" key="1">
    <citation type="journal article" date="2018" name="IMA Fungus">
        <title>IMA Genome-F 9: Draft genome sequence of Annulohypoxylon stygium, Aspergillus mulundensis, Berkeleyomyces basicola (syn. Thielaviopsis basicola), Ceratocystis smalleyi, two Cercospora beticola strains, Coleophoma cylindrospora, Fusarium fracticaudum, Phialophora cf. hyalina, and Morchella septimelata.</title>
        <authorList>
            <person name="Wingfield B.D."/>
            <person name="Bills G.F."/>
            <person name="Dong Y."/>
            <person name="Huang W."/>
            <person name="Nel W.J."/>
            <person name="Swalarsk-Parry B.S."/>
            <person name="Vaghefi N."/>
            <person name="Wilken P.M."/>
            <person name="An Z."/>
            <person name="de Beer Z.W."/>
            <person name="De Vos L."/>
            <person name="Chen L."/>
            <person name="Duong T.A."/>
            <person name="Gao Y."/>
            <person name="Hammerbacher A."/>
            <person name="Kikkert J.R."/>
            <person name="Li Y."/>
            <person name="Li H."/>
            <person name="Li K."/>
            <person name="Li Q."/>
            <person name="Liu X."/>
            <person name="Ma X."/>
            <person name="Naidoo K."/>
            <person name="Pethybridge S.J."/>
            <person name="Sun J."/>
            <person name="Steenkamp E.T."/>
            <person name="van der Nest M.A."/>
            <person name="van Wyk S."/>
            <person name="Wingfield M.J."/>
            <person name="Xiong C."/>
            <person name="Yue Q."/>
            <person name="Zhang X."/>
        </authorList>
    </citation>
    <scope>NUCLEOTIDE SEQUENCE [LARGE SCALE GENOMIC DNA]</scope>
    <source>
        <strain evidence="4 5">BP6252</strain>
    </source>
</reference>
<keyword evidence="2" id="KW-0808">Transferase</keyword>
<gene>
    <name evidence="4" type="ORF">BP6252_09719</name>
</gene>
<dbReference type="Proteomes" id="UP000256645">
    <property type="component" value="Unassembled WGS sequence"/>
</dbReference>
<comment type="caution">
    <text evidence="4">The sequence shown here is derived from an EMBL/GenBank/DDBJ whole genome shotgun (WGS) entry which is preliminary data.</text>
</comment>
<evidence type="ECO:0000256" key="1">
    <source>
        <dbReference type="ARBA" id="ARBA00006439"/>
    </source>
</evidence>
<dbReference type="AlphaFoldDB" id="A0A3D8QX15"/>
<proteinExistence type="inferred from homology"/>
<accession>A0A3D8QX15</accession>
<dbReference type="EMBL" id="PDLM01000011">
    <property type="protein sequence ID" value="RDW66084.1"/>
    <property type="molecule type" value="Genomic_DNA"/>
</dbReference>
<dbReference type="PANTHER" id="PTHR42034:SF1">
    <property type="entry name" value="CONDENSATION DOMAIN-CONTAINING PROTEIN"/>
    <property type="match status" value="1"/>
</dbReference>
<dbReference type="Pfam" id="PF07428">
    <property type="entry name" value="Tri3"/>
    <property type="match status" value="1"/>
</dbReference>
<evidence type="ECO:0000313" key="4">
    <source>
        <dbReference type="EMBL" id="RDW66084.1"/>
    </source>
</evidence>
<sequence length="522" mass="58433">MSPLPPVKVSSYAWRQRNDSPSSWERRALAGENVWMHTAPEHQQLYLQATLSAHLSMQHHIFTAKAKRAWRQLRSEVPELVLTPDYEGDETNGTGVLRYRDAHDELDISRWLDRTFLTSAGPRARAGSGHEALRDEIVQLKGEVWPGAYQGCVWVQTAGEADEVKNVEVVLNINHLITDGIGIRILLDRYLALLAEQLNPDHESKDDFLHWDSSAHNLSAPWIEFMNENQVTSGPEYEAGSKNWGLPLRNPVLASRDADKQRCHSHTLSALETTSLLTSIKQSISPAATVTHLIHAATILALLHLHPFPVTSKDEERSTTLYSPCWLNGRRYLSLSPTSPPSARRETYIPICQSFHPLIIPDLDLLSECVTSAATRAAKRELLISTCKHMQQEYQKLKERKGVLIEGVGLMEDVGRRLYRMKAQQQQPPKPTDPDPNPDAQAEAKATPRVADPVISPQTPSLNLLLTLAPRFSPPQYILSDGLFSTYLQPRYTYTTADARVSRTVFTITAVDFTATTSGPNL</sequence>
<dbReference type="PANTHER" id="PTHR42034">
    <property type="entry name" value="CHROMOSOME 7, WHOLE GENOME SHOTGUN SEQUENCE-RELATED"/>
    <property type="match status" value="1"/>
</dbReference>
<evidence type="ECO:0008006" key="6">
    <source>
        <dbReference type="Google" id="ProtNLM"/>
    </source>
</evidence>
<dbReference type="InterPro" id="IPR009992">
    <property type="entry name" value="Tri3/Sat12/Sat16/Mac1"/>
</dbReference>
<dbReference type="InterPro" id="IPR023213">
    <property type="entry name" value="CAT-like_dom_sf"/>
</dbReference>
<protein>
    <recommendedName>
        <fullName evidence="6">Condensation domain-containing protein</fullName>
    </recommendedName>
</protein>
<dbReference type="STRING" id="1849047.A0A3D8QX15"/>
<organism evidence="4 5">
    <name type="scientific">Coleophoma cylindrospora</name>
    <dbReference type="NCBI Taxonomy" id="1849047"/>
    <lineage>
        <taxon>Eukaryota</taxon>
        <taxon>Fungi</taxon>
        <taxon>Dikarya</taxon>
        <taxon>Ascomycota</taxon>
        <taxon>Pezizomycotina</taxon>
        <taxon>Leotiomycetes</taxon>
        <taxon>Helotiales</taxon>
        <taxon>Dermateaceae</taxon>
        <taxon>Coleophoma</taxon>
    </lineage>
</organism>
<dbReference type="Gene3D" id="3.30.559.10">
    <property type="entry name" value="Chloramphenicol acetyltransferase-like domain"/>
    <property type="match status" value="1"/>
</dbReference>
<dbReference type="GO" id="GO:0043386">
    <property type="term" value="P:mycotoxin biosynthetic process"/>
    <property type="evidence" value="ECO:0007669"/>
    <property type="project" value="InterPro"/>
</dbReference>
<feature type="region of interest" description="Disordered" evidence="3">
    <location>
        <begin position="422"/>
        <end position="455"/>
    </location>
</feature>
<evidence type="ECO:0000256" key="2">
    <source>
        <dbReference type="ARBA" id="ARBA00022679"/>
    </source>
</evidence>
<name>A0A3D8QX15_9HELO</name>
<evidence type="ECO:0000256" key="3">
    <source>
        <dbReference type="SAM" id="MobiDB-lite"/>
    </source>
</evidence>
<dbReference type="OrthoDB" id="2548233at2759"/>
<feature type="compositionally biased region" description="Pro residues" evidence="3">
    <location>
        <begin position="428"/>
        <end position="437"/>
    </location>
</feature>
<dbReference type="GO" id="GO:0016407">
    <property type="term" value="F:acetyltransferase activity"/>
    <property type="evidence" value="ECO:0007669"/>
    <property type="project" value="InterPro"/>
</dbReference>